<proteinExistence type="predicted"/>
<dbReference type="AlphaFoldDB" id="A0AAW4HBF6"/>
<accession>A0AAW4HBF6</accession>
<dbReference type="Proteomes" id="UP000664056">
    <property type="component" value="Unassembled WGS sequence"/>
</dbReference>
<sequence length="40" mass="4616">MTRRLRGIHAAWHFWYAVSFCGESGLRKAFLGGTHPLTQR</sequence>
<gene>
    <name evidence="1" type="ORF">J0J18_11210</name>
</gene>
<comment type="caution">
    <text evidence="1">The sequence shown here is derived from an EMBL/GenBank/DDBJ whole genome shotgun (WGS) entry which is preliminary data.</text>
</comment>
<protein>
    <submittedName>
        <fullName evidence="1">DUF3265 domain-containing protein</fullName>
    </submittedName>
</protein>
<dbReference type="EMBL" id="JAFKOQ010000006">
    <property type="protein sequence ID" value="MBN8122300.1"/>
    <property type="molecule type" value="Genomic_DNA"/>
</dbReference>
<evidence type="ECO:0000313" key="2">
    <source>
        <dbReference type="Proteomes" id="UP000664056"/>
    </source>
</evidence>
<organism evidence="1 2">
    <name type="scientific">Vibrio vulnificus</name>
    <dbReference type="NCBI Taxonomy" id="672"/>
    <lineage>
        <taxon>Bacteria</taxon>
        <taxon>Pseudomonadati</taxon>
        <taxon>Pseudomonadota</taxon>
        <taxon>Gammaproteobacteria</taxon>
        <taxon>Vibrionales</taxon>
        <taxon>Vibrionaceae</taxon>
        <taxon>Vibrio</taxon>
    </lineage>
</organism>
<name>A0AAW4HBF6_VIBVL</name>
<reference evidence="1" key="1">
    <citation type="submission" date="2021-03" db="EMBL/GenBank/DDBJ databases">
        <title>Study of the foodborne Vibrio vulnificus isolates from China.</title>
        <authorList>
            <person name="Zheng Z."/>
            <person name="Ye L."/>
        </authorList>
    </citation>
    <scope>NUCLEOTIDE SEQUENCE</scope>
    <source>
        <strain evidence="1">Vv1582</strain>
    </source>
</reference>
<evidence type="ECO:0000313" key="1">
    <source>
        <dbReference type="EMBL" id="MBN8122300.1"/>
    </source>
</evidence>